<dbReference type="Gene3D" id="1.20.1610.10">
    <property type="entry name" value="alpha-1,2-mannosidases domains"/>
    <property type="match status" value="1"/>
</dbReference>
<proteinExistence type="predicted"/>
<accession>A0A516GJU8</accession>
<evidence type="ECO:0000313" key="4">
    <source>
        <dbReference type="Proteomes" id="UP000315953"/>
    </source>
</evidence>
<evidence type="ECO:0000259" key="1">
    <source>
        <dbReference type="Pfam" id="PF07971"/>
    </source>
</evidence>
<dbReference type="Gene3D" id="3.30.2080.10">
    <property type="entry name" value="GH92 mannosidase domain"/>
    <property type="match status" value="1"/>
</dbReference>
<gene>
    <name evidence="3" type="ORF">FNV33_06970</name>
</gene>
<evidence type="ECO:0000259" key="2">
    <source>
        <dbReference type="Pfam" id="PF17678"/>
    </source>
</evidence>
<dbReference type="GO" id="GO:0030246">
    <property type="term" value="F:carbohydrate binding"/>
    <property type="evidence" value="ECO:0007669"/>
    <property type="project" value="InterPro"/>
</dbReference>
<dbReference type="GO" id="GO:0005975">
    <property type="term" value="P:carbohydrate metabolic process"/>
    <property type="evidence" value="ECO:0007669"/>
    <property type="project" value="InterPro"/>
</dbReference>
<dbReference type="InterPro" id="IPR041371">
    <property type="entry name" value="GH92_N"/>
</dbReference>
<dbReference type="InterPro" id="IPR012939">
    <property type="entry name" value="Glyco_hydro_92"/>
</dbReference>
<dbReference type="AlphaFoldDB" id="A0A516GJU8"/>
<dbReference type="FunFam" id="3.30.2080.10:FF:000001">
    <property type="entry name" value="Alpha-1,2-mannosidase subfamily"/>
    <property type="match status" value="1"/>
</dbReference>
<dbReference type="GO" id="GO:0000224">
    <property type="term" value="F:peptide-N4-(N-acetyl-beta-glucosaminyl)asparagine amidase activity"/>
    <property type="evidence" value="ECO:0007669"/>
    <property type="project" value="TreeGrafter"/>
</dbReference>
<organism evidence="3 4">
    <name type="scientific">Dolosigranulum pigrum</name>
    <dbReference type="NCBI Taxonomy" id="29394"/>
    <lineage>
        <taxon>Bacteria</taxon>
        <taxon>Bacillati</taxon>
        <taxon>Bacillota</taxon>
        <taxon>Bacilli</taxon>
        <taxon>Lactobacillales</taxon>
        <taxon>Carnobacteriaceae</taxon>
        <taxon>Dolosigranulum</taxon>
    </lineage>
</organism>
<dbReference type="InterPro" id="IPR008928">
    <property type="entry name" value="6-hairpin_glycosidase_sf"/>
</dbReference>
<dbReference type="InterPro" id="IPR050883">
    <property type="entry name" value="PNGase"/>
</dbReference>
<dbReference type="GO" id="GO:0005829">
    <property type="term" value="C:cytosol"/>
    <property type="evidence" value="ECO:0007669"/>
    <property type="project" value="TreeGrafter"/>
</dbReference>
<dbReference type="Gene3D" id="2.70.98.10">
    <property type="match status" value="1"/>
</dbReference>
<dbReference type="InterPro" id="IPR005887">
    <property type="entry name" value="GH92_a_mannosidase_put"/>
</dbReference>
<dbReference type="GO" id="GO:0006516">
    <property type="term" value="P:glycoprotein catabolic process"/>
    <property type="evidence" value="ECO:0007669"/>
    <property type="project" value="TreeGrafter"/>
</dbReference>
<dbReference type="InterPro" id="IPR014718">
    <property type="entry name" value="GH-type_carb-bd"/>
</dbReference>
<reference evidence="3 4" key="1">
    <citation type="submission" date="2019-07" db="EMBL/GenBank/DDBJ databases">
        <title>Genome assembly of a nasal isolate of Dolosigranulum pigrum from a chronic sinusitis patient.</title>
        <authorList>
            <person name="Baig S."/>
            <person name="Overballe-Petersen S."/>
            <person name="Kaspar U."/>
            <person name="Rendboe A."/>
            <person name="de Man T."/>
            <person name="Liu C."/>
            <person name="Price L.B."/>
            <person name="Stegger M."/>
            <person name="Becker K."/>
            <person name="Skytt Andersen P."/>
        </authorList>
    </citation>
    <scope>NUCLEOTIDE SEQUENCE [LARGE SCALE GENOMIC DNA]</scope>
    <source>
        <strain evidence="3 4">83VPs-KB5</strain>
    </source>
</reference>
<dbReference type="Gene3D" id="1.20.1050.60">
    <property type="entry name" value="alpha-1,2-mannosidase"/>
    <property type="match status" value="1"/>
</dbReference>
<feature type="domain" description="Glycosyl hydrolase family 92" evidence="1">
    <location>
        <begin position="234"/>
        <end position="708"/>
    </location>
</feature>
<dbReference type="KEGG" id="dpm:FNV33_06970"/>
<dbReference type="NCBIfam" id="TIGR01180">
    <property type="entry name" value="aman2_put"/>
    <property type="match status" value="1"/>
</dbReference>
<sequence>MVDRMSFVDTRHGTLNSYQFSNGNTLPYAGVPFGMNYIVPQTDDQSTIFFNPTFPVFQGFRLTHQPSPWMGDFCSIVMTPITGQPNGVSLDALRSSYHRETAVFKPNRVSLTSQQYQLNTTIVPTKRAGQIVIKQKNNQSLGLVLSSDQAMTVERGLSPHHLLVTIKQPVRDGASTLTFYIQYVFDAPVSLLSYQEDTWQSVDTATTGPVWVQIANEQNEATISFGTSFISAQQASYNLDQEVGQLTFNDLAEKSQAEWNELLGKIEVSDRNQQKVQAFNHYLYRLFLFPMTFYEESKEGEPIHWDMYNERVSPGVYFTNNGFWDTFRTVYPLFSLIIPERYQEMMSGYLHVYRETGHLPKWLSPDERGVMPGTLINGVIADAAVKGILTEDMMTEYLQAMIQDATIPAEDTKFGRAGVEDMLNYGYVTTAHRENVNQTVDNTYSDFAIMKVAQLLGKSKIAKTYRQRAFQYQHLFDPKTGFLRGRDEMGSWREQFIPEDWGFDYTEGSAWQNAFGFYHDVAGYMELIGGGEAFLAQLITLANEAPIFGIGNYGMEIHEMSELSVANMGQVGISNQPSFHFPYLYTYAGRPDYTQHVVKQLCTHLFSTDVDGFPGDEDNGSMSGWYVFSQLGFYPVTPGTGEYVLGIPQFNEVTIHLPNNKTFTVETINNYPQYSFVDQVTLNQTDYRRLFITHEQLMQGGQMTVRLSLLPRTRTYSNDQLPYSLTTDTDIETKNKKEE</sequence>
<dbReference type="PANTHER" id="PTHR12143">
    <property type="entry name" value="PEPTIDE N-GLYCANASE PNGASE -RELATED"/>
    <property type="match status" value="1"/>
</dbReference>
<dbReference type="Pfam" id="PF07971">
    <property type="entry name" value="Glyco_hydro_92"/>
    <property type="match status" value="1"/>
</dbReference>
<dbReference type="EMBL" id="CP041626">
    <property type="protein sequence ID" value="QDO91784.1"/>
    <property type="molecule type" value="Genomic_DNA"/>
</dbReference>
<protein>
    <submittedName>
        <fullName evidence="3">Alpha-mannosidase</fullName>
    </submittedName>
</protein>
<dbReference type="Pfam" id="PF17678">
    <property type="entry name" value="Glyco_hydro_92N"/>
    <property type="match status" value="1"/>
</dbReference>
<evidence type="ECO:0000313" key="3">
    <source>
        <dbReference type="EMBL" id="QDO91784.1"/>
    </source>
</evidence>
<feature type="domain" description="Glycosyl hydrolase family 92 N-terminal" evidence="2">
    <location>
        <begin position="7"/>
        <end position="151"/>
    </location>
</feature>
<dbReference type="SUPFAM" id="SSF48208">
    <property type="entry name" value="Six-hairpin glycosidases"/>
    <property type="match status" value="1"/>
</dbReference>
<dbReference type="Proteomes" id="UP000315953">
    <property type="component" value="Chromosome"/>
</dbReference>
<name>A0A516GJU8_9LACT</name>
<dbReference type="PANTHER" id="PTHR12143:SF43">
    <property type="entry name" value="PUTATIVE-RELATED"/>
    <property type="match status" value="1"/>
</dbReference>
<dbReference type="RefSeq" id="WP_143333622.1">
    <property type="nucleotide sequence ID" value="NZ_CP041626.1"/>
</dbReference>